<evidence type="ECO:0000256" key="1">
    <source>
        <dbReference type="SAM" id="MobiDB-lite"/>
    </source>
</evidence>
<accession>A0A7T4PCQ2</accession>
<dbReference type="AlphaFoldDB" id="A0A7T4PCQ2"/>
<protein>
    <recommendedName>
        <fullName evidence="4">Secreted protein</fullName>
    </recommendedName>
</protein>
<sequence>MSVSMLAILGAAVAIITALLLARPLNQTSTDDLRRRFGPEFDRAVAKHRGDTAAAERELSERLRRFGGLRVKGLSTPTRERYRAEWADLQARFIDAPGQTVARANALLNRLAVARGFPAESRERQADALSLHCPRHAHGSRELHEAARRAAAGEAGVEALRHAMLAGHDLFHELLTPRPQDRRADALSGHTRPHRRPFGLPTQRSAHPTRH</sequence>
<gene>
    <name evidence="2" type="ORF">I8755_04380</name>
</gene>
<feature type="compositionally biased region" description="Polar residues" evidence="1">
    <location>
        <begin position="202"/>
        <end position="211"/>
    </location>
</feature>
<dbReference type="EMBL" id="CP065959">
    <property type="protein sequence ID" value="QQC87727.1"/>
    <property type="molecule type" value="Genomic_DNA"/>
</dbReference>
<evidence type="ECO:0000313" key="2">
    <source>
        <dbReference type="EMBL" id="QQC87727.1"/>
    </source>
</evidence>
<reference evidence="2 3" key="1">
    <citation type="submission" date="2020-12" db="EMBL/GenBank/DDBJ databases">
        <title>Identification and biosynthesis of polyene macrolides produced by Streptomyces alfalfae Men-myco-93-63.</title>
        <authorList>
            <person name="Liu D."/>
            <person name="Li Y."/>
            <person name="Liu L."/>
            <person name="Han X."/>
            <person name="Shen F."/>
        </authorList>
    </citation>
    <scope>NUCLEOTIDE SEQUENCE [LARGE SCALE GENOMIC DNA]</scope>
    <source>
        <strain evidence="2 3">Men-myco-93-63</strain>
    </source>
</reference>
<organism evidence="2 3">
    <name type="scientific">Streptomyces alfalfae</name>
    <dbReference type="NCBI Taxonomy" id="1642299"/>
    <lineage>
        <taxon>Bacteria</taxon>
        <taxon>Bacillati</taxon>
        <taxon>Actinomycetota</taxon>
        <taxon>Actinomycetes</taxon>
        <taxon>Kitasatosporales</taxon>
        <taxon>Streptomycetaceae</taxon>
        <taxon>Streptomyces</taxon>
    </lineage>
</organism>
<evidence type="ECO:0000313" key="3">
    <source>
        <dbReference type="Proteomes" id="UP000596130"/>
    </source>
</evidence>
<dbReference type="OrthoDB" id="7502542at2"/>
<dbReference type="RefSeq" id="WP_123985632.1">
    <property type="nucleotide sequence ID" value="NZ_CP015588.1"/>
</dbReference>
<feature type="region of interest" description="Disordered" evidence="1">
    <location>
        <begin position="176"/>
        <end position="211"/>
    </location>
</feature>
<name>A0A7T4PCQ2_9ACTN</name>
<dbReference type="Proteomes" id="UP000596130">
    <property type="component" value="Chromosome"/>
</dbReference>
<proteinExistence type="predicted"/>
<evidence type="ECO:0008006" key="4">
    <source>
        <dbReference type="Google" id="ProtNLM"/>
    </source>
</evidence>